<evidence type="ECO:0000256" key="2">
    <source>
        <dbReference type="ARBA" id="ARBA00022598"/>
    </source>
</evidence>
<proteinExistence type="predicted"/>
<organism evidence="7 8">
    <name type="scientific">Streptomyces cynarae</name>
    <dbReference type="NCBI Taxonomy" id="2981134"/>
    <lineage>
        <taxon>Bacteria</taxon>
        <taxon>Bacillati</taxon>
        <taxon>Actinomycetota</taxon>
        <taxon>Actinomycetes</taxon>
        <taxon>Kitasatosporales</taxon>
        <taxon>Streptomycetaceae</taxon>
        <taxon>Streptomyces</taxon>
    </lineage>
</organism>
<keyword evidence="8" id="KW-1185">Reference proteome</keyword>
<keyword evidence="2" id="KW-0436">Ligase</keyword>
<evidence type="ECO:0000313" key="7">
    <source>
        <dbReference type="EMBL" id="UXY22631.1"/>
    </source>
</evidence>
<gene>
    <name evidence="7" type="ORF">N8I84_30935</name>
</gene>
<dbReference type="InterPro" id="IPR052032">
    <property type="entry name" value="ATP-dep_AA_Ligase"/>
</dbReference>
<evidence type="ECO:0000256" key="1">
    <source>
        <dbReference type="ARBA" id="ARBA00001936"/>
    </source>
</evidence>
<protein>
    <submittedName>
        <fullName evidence="7">ATP-grasp domain-containing protein</fullName>
    </submittedName>
</protein>
<dbReference type="Proteomes" id="UP001061298">
    <property type="component" value="Chromosome"/>
</dbReference>
<evidence type="ECO:0000256" key="3">
    <source>
        <dbReference type="ARBA" id="ARBA00022741"/>
    </source>
</evidence>
<dbReference type="InterPro" id="IPR020561">
    <property type="entry name" value="PRibGlycinamid_synth_ATP-grasp"/>
</dbReference>
<feature type="domain" description="ATP-grasp" evidence="6">
    <location>
        <begin position="114"/>
        <end position="313"/>
    </location>
</feature>
<accession>A0ABY6EA21</accession>
<evidence type="ECO:0000256" key="5">
    <source>
        <dbReference type="PROSITE-ProRule" id="PRU00409"/>
    </source>
</evidence>
<dbReference type="PANTHER" id="PTHR43585:SF2">
    <property type="entry name" value="ATP-GRASP ENZYME FSQD"/>
    <property type="match status" value="1"/>
</dbReference>
<dbReference type="RefSeq" id="WP_263232700.1">
    <property type="nucleotide sequence ID" value="NZ_CP106793.1"/>
</dbReference>
<comment type="cofactor">
    <cofactor evidence="1">
        <name>Mn(2+)</name>
        <dbReference type="ChEBI" id="CHEBI:29035"/>
    </cofactor>
</comment>
<dbReference type="NCBIfam" id="NF005543">
    <property type="entry name" value="PRK07206.1"/>
    <property type="match status" value="1"/>
</dbReference>
<name>A0ABY6EA21_9ACTN</name>
<evidence type="ECO:0000313" key="8">
    <source>
        <dbReference type="Proteomes" id="UP001061298"/>
    </source>
</evidence>
<sequence>MSALRVAVVDGYSTGAQLVKELLDRGAEVLHVRSGPTLAPYYVPTFHPADYAEDLGYDPDPEAVAARLTERGVRHVVAGTETGVVLADRLAQLAGLPGNDVGLAPARRSKFRMAEVLRAAGLDAPLSTLVTTADEAARWFTGSGLDAVVVKPVDSAGSDHVRICRTAAEARQAAAAVLDTANLFGHRNDTALVQEFLQGPEYYVNTVSVEGRHIEVETWRYTKDRTPEGAPVFDFEEPADPGAPEIRDLHAYLWRALTALGIRTGAAHSEVVLTARGPVLIDPGARLGGGVLPWVSAKLAGHSHAGLLAAAIANPAELSAARLPLRWEQPVRYVSLINHFPGTVRDLQWSSRFNDLPTAVAVAAVARPGDELPRTRDLLTSPGFVYLSAATRERIETDYRTIRTWESSPLYTS</sequence>
<evidence type="ECO:0000256" key="4">
    <source>
        <dbReference type="ARBA" id="ARBA00022840"/>
    </source>
</evidence>
<keyword evidence="3 5" id="KW-0547">Nucleotide-binding</keyword>
<dbReference type="Pfam" id="PF01071">
    <property type="entry name" value="GARS_A"/>
    <property type="match status" value="1"/>
</dbReference>
<keyword evidence="4 5" id="KW-0067">ATP-binding</keyword>
<dbReference type="EMBL" id="CP106793">
    <property type="protein sequence ID" value="UXY22631.1"/>
    <property type="molecule type" value="Genomic_DNA"/>
</dbReference>
<reference evidence="7" key="1">
    <citation type="submission" date="2022-10" db="EMBL/GenBank/DDBJ databases">
        <authorList>
            <person name="Mo P."/>
        </authorList>
    </citation>
    <scope>NUCLEOTIDE SEQUENCE</scope>
    <source>
        <strain evidence="7">HUAS 13-4</strain>
    </source>
</reference>
<dbReference type="PROSITE" id="PS50975">
    <property type="entry name" value="ATP_GRASP"/>
    <property type="match status" value="1"/>
</dbReference>
<dbReference type="SUPFAM" id="SSF56059">
    <property type="entry name" value="Glutathione synthetase ATP-binding domain-like"/>
    <property type="match status" value="1"/>
</dbReference>
<evidence type="ECO:0000259" key="6">
    <source>
        <dbReference type="PROSITE" id="PS50975"/>
    </source>
</evidence>
<dbReference type="Gene3D" id="3.30.470.20">
    <property type="entry name" value="ATP-grasp fold, B domain"/>
    <property type="match status" value="1"/>
</dbReference>
<dbReference type="InterPro" id="IPR011761">
    <property type="entry name" value="ATP-grasp"/>
</dbReference>
<dbReference type="PANTHER" id="PTHR43585">
    <property type="entry name" value="FUMIPYRROLE BIOSYNTHESIS PROTEIN C"/>
    <property type="match status" value="1"/>
</dbReference>